<dbReference type="Gene3D" id="3.30.890.10">
    <property type="entry name" value="Methyl-cpg-binding Protein 2, Chain A"/>
    <property type="match status" value="1"/>
</dbReference>
<keyword evidence="3" id="KW-1185">Reference proteome</keyword>
<dbReference type="InterPro" id="IPR001739">
    <property type="entry name" value="Methyl_CpG_DNA-bd"/>
</dbReference>
<name>A0A7E5VHR1_TRINI</name>
<dbReference type="Gene3D" id="1.20.1280.50">
    <property type="match status" value="1"/>
</dbReference>
<dbReference type="PANTHER" id="PTHR15739:SF5">
    <property type="entry name" value="LD23158P"/>
    <property type="match status" value="1"/>
</dbReference>
<feature type="compositionally biased region" description="Pro residues" evidence="1">
    <location>
        <begin position="281"/>
        <end position="295"/>
    </location>
</feature>
<dbReference type="InterPro" id="IPR001810">
    <property type="entry name" value="F-box_dom"/>
</dbReference>
<dbReference type="InterPro" id="IPR016177">
    <property type="entry name" value="DNA-bd_dom_sf"/>
</dbReference>
<feature type="compositionally biased region" description="Low complexity" evidence="1">
    <location>
        <begin position="21"/>
        <end position="30"/>
    </location>
</feature>
<dbReference type="GeneID" id="113493908"/>
<feature type="domain" description="MBD" evidence="2">
    <location>
        <begin position="68"/>
        <end position="139"/>
    </location>
</feature>
<reference evidence="4" key="1">
    <citation type="submission" date="2025-08" db="UniProtKB">
        <authorList>
            <consortium name="RefSeq"/>
        </authorList>
    </citation>
    <scope>IDENTIFICATION</scope>
</reference>
<accession>A0A7E5VHR1</accession>
<dbReference type="OrthoDB" id="61560at2759"/>
<proteinExistence type="predicted"/>
<dbReference type="CDD" id="cd00122">
    <property type="entry name" value="MBD"/>
    <property type="match status" value="1"/>
</dbReference>
<dbReference type="SUPFAM" id="SSF54171">
    <property type="entry name" value="DNA-binding domain"/>
    <property type="match status" value="1"/>
</dbReference>
<dbReference type="InterPro" id="IPR032675">
    <property type="entry name" value="LRR_dom_sf"/>
</dbReference>
<feature type="compositionally biased region" description="Low complexity" evidence="1">
    <location>
        <begin position="268"/>
        <end position="280"/>
    </location>
</feature>
<dbReference type="Pfam" id="PF12937">
    <property type="entry name" value="F-box-like"/>
    <property type="match status" value="1"/>
</dbReference>
<evidence type="ECO:0000313" key="3">
    <source>
        <dbReference type="Proteomes" id="UP000322000"/>
    </source>
</evidence>
<dbReference type="PROSITE" id="PS50982">
    <property type="entry name" value="MBD"/>
    <property type="match status" value="1"/>
</dbReference>
<dbReference type="AlphaFoldDB" id="A0A7E5VHR1"/>
<dbReference type="SMART" id="SM00391">
    <property type="entry name" value="MBD"/>
    <property type="match status" value="1"/>
</dbReference>
<feature type="compositionally biased region" description="Low complexity" evidence="1">
    <location>
        <begin position="331"/>
        <end position="346"/>
    </location>
</feature>
<evidence type="ECO:0000313" key="4">
    <source>
        <dbReference type="RefSeq" id="XP_026727741.1"/>
    </source>
</evidence>
<feature type="compositionally biased region" description="Low complexity" evidence="1">
    <location>
        <begin position="296"/>
        <end position="308"/>
    </location>
</feature>
<gene>
    <name evidence="4" type="primary">LOC113493908</name>
</gene>
<dbReference type="RefSeq" id="XP_026727741.1">
    <property type="nucleotide sequence ID" value="XM_026871940.1"/>
</dbReference>
<organism evidence="3 4">
    <name type="scientific">Trichoplusia ni</name>
    <name type="common">Cabbage looper</name>
    <dbReference type="NCBI Taxonomy" id="7111"/>
    <lineage>
        <taxon>Eukaryota</taxon>
        <taxon>Metazoa</taxon>
        <taxon>Ecdysozoa</taxon>
        <taxon>Arthropoda</taxon>
        <taxon>Hexapoda</taxon>
        <taxon>Insecta</taxon>
        <taxon>Pterygota</taxon>
        <taxon>Neoptera</taxon>
        <taxon>Endopterygota</taxon>
        <taxon>Lepidoptera</taxon>
        <taxon>Glossata</taxon>
        <taxon>Ditrysia</taxon>
        <taxon>Noctuoidea</taxon>
        <taxon>Noctuidae</taxon>
        <taxon>Plusiinae</taxon>
        <taxon>Trichoplusia</taxon>
    </lineage>
</organism>
<dbReference type="GO" id="GO:0003677">
    <property type="term" value="F:DNA binding"/>
    <property type="evidence" value="ECO:0007669"/>
    <property type="project" value="InterPro"/>
</dbReference>
<feature type="region of interest" description="Disordered" evidence="1">
    <location>
        <begin position="162"/>
        <end position="346"/>
    </location>
</feature>
<feature type="region of interest" description="Disordered" evidence="1">
    <location>
        <begin position="1"/>
        <end position="68"/>
    </location>
</feature>
<dbReference type="InterPro" id="IPR011011">
    <property type="entry name" value="Znf_FYVE_PHD"/>
</dbReference>
<dbReference type="KEGG" id="tnl:113493908"/>
<dbReference type="PANTHER" id="PTHR15739">
    <property type="entry name" value="ZINC FINGER PROTEIN"/>
    <property type="match status" value="1"/>
</dbReference>
<dbReference type="SUPFAM" id="SSF52047">
    <property type="entry name" value="RNI-like"/>
    <property type="match status" value="1"/>
</dbReference>
<dbReference type="Pfam" id="PF01429">
    <property type="entry name" value="MBD"/>
    <property type="match status" value="1"/>
</dbReference>
<feature type="region of interest" description="Disordered" evidence="1">
    <location>
        <begin position="500"/>
        <end position="539"/>
    </location>
</feature>
<sequence>MGMPAAPGKASKRPRTDTDGSRPSSALSSRSDGEGATDPALQIKIEEKKPKASSASSPAQRGRRATTEMSSPLLRVPLERGWKRELVYRAALDAHSRRNADIYYYTPYGKKLRSTREIAEHLAGTGLTVENFSFFKEPLGVDDPEKEIIRDAKLIRRVDSPVAATAPAAAEGKRTPKPKQPKGASPEPAPTNNKSPPAKLKQVKSMGSRLSNSAPPAAAPAPAKPQKKPATPATTNNADNNNSAAWKKPSAINPPLRVLSGGECSAVSARPSQPLASRPPASAPPPAPPPAPTPAPSTAAPAQAVASPAPAPPAQIDVQPTRPEPYRPEAARASPPGAEAGRPPAPARVAVQPCSMSCGRGAVPSLSCAACLCLYHPACAGYTHAPPPHPFMCKNCRKSTSPPLEPHKPGAGLPTPVPVPVPVPVATPVPRRVPVPGKVPRDKRLMLRMKVAGGGADGSRVWAVAGGAAPRALPPQGLAVLNGRRFVVVPRTLLTHPANCEEKRRGGRVANGASSPSAVTAATASPRRRPRPKPDDTDHFTAFYNKAQEKNYNVVVQIFQYLGMRDLAHCARVCKLWRQLSATPALWRHVRMKNSHVSDWAGLCAALKRHGTKRLDLRKMLLPQNDTVFWEQFAQHISTVDTLERIEMCRCPARAVEAVSRGLPGLRALSALAIRDALLDPAPLAALPLLHELRLKSMAGLSLARDLSHLAALTQLQHLSLTSIKELGWCACEVIGSLPALESLELGECTFRAEFAGVLARLLRLRRLRLERGTPHCAAPDILRALATLPLLTRLELVNIDVKPGFDEALAACSNVQRLLIIPTYVSQSATTNRQVLSGVLRLRRTLTHLMWGVTIELLRVTELFIDQCEQAGEAKKRDVGECIPVLKPVPGCRLPPELAAVAGPPQVEILPLPTLQRLLSAQLPHTKLKLLRIPFHATWRQSLADFQ</sequence>
<dbReference type="Proteomes" id="UP000322000">
    <property type="component" value="Chromosome 5"/>
</dbReference>
<evidence type="ECO:0000256" key="1">
    <source>
        <dbReference type="SAM" id="MobiDB-lite"/>
    </source>
</evidence>
<dbReference type="InParanoid" id="A0A7E5VHR1"/>
<evidence type="ECO:0000259" key="2">
    <source>
        <dbReference type="PROSITE" id="PS50982"/>
    </source>
</evidence>
<protein>
    <submittedName>
        <fullName evidence="4">Uncharacterized protein LOC113493908</fullName>
    </submittedName>
</protein>
<dbReference type="Gene3D" id="3.80.10.10">
    <property type="entry name" value="Ribonuclease Inhibitor"/>
    <property type="match status" value="1"/>
</dbReference>
<dbReference type="SUPFAM" id="SSF57903">
    <property type="entry name" value="FYVE/PHD zinc finger"/>
    <property type="match status" value="1"/>
</dbReference>
<feature type="compositionally biased region" description="Low complexity" evidence="1">
    <location>
        <begin position="228"/>
        <end position="245"/>
    </location>
</feature>
<dbReference type="InterPro" id="IPR052283">
    <property type="entry name" value="GenomicStab_NeuMorph_Reg"/>
</dbReference>
<feature type="compositionally biased region" description="Low complexity" evidence="1">
    <location>
        <begin position="513"/>
        <end position="525"/>
    </location>
</feature>